<dbReference type="Gene3D" id="1.10.2020.10">
    <property type="entry name" value="uronate isomerase, domain 2, chain A"/>
    <property type="match status" value="1"/>
</dbReference>
<dbReference type="Gene3D" id="3.20.20.140">
    <property type="entry name" value="Metal-dependent hydrolases"/>
    <property type="match status" value="1"/>
</dbReference>
<dbReference type="AlphaFoldDB" id="A0A2G6KAG1"/>
<accession>A0A2G6KAG1</accession>
<evidence type="ECO:0000256" key="5">
    <source>
        <dbReference type="ARBA" id="ARBA00020555"/>
    </source>
</evidence>
<comment type="pathway">
    <text evidence="2 7">Carbohydrate metabolism; pentose and glucuronate interconversion.</text>
</comment>
<evidence type="ECO:0000256" key="2">
    <source>
        <dbReference type="ARBA" id="ARBA00004892"/>
    </source>
</evidence>
<dbReference type="UniPathway" id="UPA00246"/>
<comment type="catalytic activity">
    <reaction evidence="7">
        <text>aldehydo-D-galacturonate = keto-D-tagaturonate</text>
        <dbReference type="Rhea" id="RHEA:27702"/>
        <dbReference type="ChEBI" id="CHEBI:12952"/>
        <dbReference type="ChEBI" id="CHEBI:17886"/>
    </reaction>
</comment>
<sequence length="470" mass="53874">MKFLTEDFLLQNRTAQILYHEYAKDMPIFDYHCHLPPADVAQNTQFRNLTHIWLAGDHYKWRAMRANGVNEKYITGDAGDWEKFEAWAATVPYTVRNPLYHWTHLELKRPFGITGKLLSSETAKEIYDDCNALLATEAFRARGIMQQMNVKIVCTTDDPIDSLEYHQQVAQDADFSIKMLPAFRPDKIMAVESPEVYHAYLGKLEEASGIEITNYDTLLAAVKQRHDFFHKMGCRLSDHGIETAYAEEYTAGDISRIFEKIRSGKSLEHLEILQFKSAMLIEFAYLDHAKGWTQQYHFGALRNNNSRLFKQLGPDTGFDSIGDFALAQALARFLDRLDSTDQLAKTIIYNINPNDNELLATMIGNFQDGSVPGKMQFGSGWWFLDQKDGMEKQMNVLSNMGLLSRFIGMLTDSRSFLSYPRHEYFRRILCNLIGTDVENGELPDDMEHLGQIVQDICYNNAVNYLGITAE</sequence>
<dbReference type="Proteomes" id="UP000230821">
    <property type="component" value="Unassembled WGS sequence"/>
</dbReference>
<organism evidence="8 9">
    <name type="scientific">candidate division KSB3 bacterium</name>
    <dbReference type="NCBI Taxonomy" id="2044937"/>
    <lineage>
        <taxon>Bacteria</taxon>
        <taxon>candidate division KSB3</taxon>
    </lineage>
</organism>
<dbReference type="NCBIfam" id="NF002794">
    <property type="entry name" value="PRK02925.1"/>
    <property type="match status" value="1"/>
</dbReference>
<dbReference type="GO" id="GO:0019698">
    <property type="term" value="P:D-galacturonate catabolic process"/>
    <property type="evidence" value="ECO:0007669"/>
    <property type="project" value="TreeGrafter"/>
</dbReference>
<dbReference type="EC" id="5.3.1.12" evidence="4 7"/>
<dbReference type="HAMAP" id="MF_00675">
    <property type="entry name" value="UxaC"/>
    <property type="match status" value="1"/>
</dbReference>
<comment type="similarity">
    <text evidence="3 7">Belongs to the metallo-dependent hydrolases superfamily. Uronate isomerase family.</text>
</comment>
<keyword evidence="6 7" id="KW-0413">Isomerase</keyword>
<evidence type="ECO:0000256" key="4">
    <source>
        <dbReference type="ARBA" id="ARBA00012546"/>
    </source>
</evidence>
<comment type="caution">
    <text evidence="8">The sequence shown here is derived from an EMBL/GenBank/DDBJ whole genome shotgun (WGS) entry which is preliminary data.</text>
</comment>
<dbReference type="SUPFAM" id="SSF51556">
    <property type="entry name" value="Metallo-dependent hydrolases"/>
    <property type="match status" value="1"/>
</dbReference>
<dbReference type="InterPro" id="IPR003766">
    <property type="entry name" value="Uronate_isomerase"/>
</dbReference>
<evidence type="ECO:0000313" key="9">
    <source>
        <dbReference type="Proteomes" id="UP000230821"/>
    </source>
</evidence>
<evidence type="ECO:0000313" key="8">
    <source>
        <dbReference type="EMBL" id="PIE32635.1"/>
    </source>
</evidence>
<dbReference type="EMBL" id="PDSK01000110">
    <property type="protein sequence ID" value="PIE32635.1"/>
    <property type="molecule type" value="Genomic_DNA"/>
</dbReference>
<dbReference type="PANTHER" id="PTHR30068">
    <property type="entry name" value="URONATE ISOMERASE"/>
    <property type="match status" value="1"/>
</dbReference>
<evidence type="ECO:0000256" key="7">
    <source>
        <dbReference type="HAMAP-Rule" id="MF_00675"/>
    </source>
</evidence>
<evidence type="ECO:0000256" key="6">
    <source>
        <dbReference type="ARBA" id="ARBA00023235"/>
    </source>
</evidence>
<dbReference type="GO" id="GO:0042840">
    <property type="term" value="P:D-glucuronate catabolic process"/>
    <property type="evidence" value="ECO:0007669"/>
    <property type="project" value="TreeGrafter"/>
</dbReference>
<proteinExistence type="inferred from homology"/>
<evidence type="ECO:0000256" key="3">
    <source>
        <dbReference type="ARBA" id="ARBA00008397"/>
    </source>
</evidence>
<dbReference type="PANTHER" id="PTHR30068:SF4">
    <property type="entry name" value="URONATE ISOMERASE"/>
    <property type="match status" value="1"/>
</dbReference>
<reference evidence="8 9" key="1">
    <citation type="submission" date="2017-10" db="EMBL/GenBank/DDBJ databases">
        <title>Novel microbial diversity and functional potential in the marine mammal oral microbiome.</title>
        <authorList>
            <person name="Dudek N.K."/>
            <person name="Sun C.L."/>
            <person name="Burstein D."/>
            <person name="Kantor R.S."/>
            <person name="Aliaga Goltsman D.S."/>
            <person name="Bik E.M."/>
            <person name="Thomas B.C."/>
            <person name="Banfield J.F."/>
            <person name="Relman D.A."/>
        </authorList>
    </citation>
    <scope>NUCLEOTIDE SEQUENCE [LARGE SCALE GENOMIC DNA]</scope>
    <source>
        <strain evidence="8">DOLJORAL78_47_16</strain>
    </source>
</reference>
<dbReference type="Pfam" id="PF02614">
    <property type="entry name" value="UxaC"/>
    <property type="match status" value="1"/>
</dbReference>
<dbReference type="InterPro" id="IPR032466">
    <property type="entry name" value="Metal_Hydrolase"/>
</dbReference>
<name>A0A2G6KAG1_9BACT</name>
<comment type="catalytic activity">
    <reaction evidence="1 7">
        <text>D-glucuronate = D-fructuronate</text>
        <dbReference type="Rhea" id="RHEA:13049"/>
        <dbReference type="ChEBI" id="CHEBI:58720"/>
        <dbReference type="ChEBI" id="CHEBI:59863"/>
        <dbReference type="EC" id="5.3.1.12"/>
    </reaction>
</comment>
<protein>
    <recommendedName>
        <fullName evidence="5 7">Uronate isomerase</fullName>
        <ecNumber evidence="4 7">5.3.1.12</ecNumber>
    </recommendedName>
    <alternativeName>
        <fullName evidence="7">Glucuronate isomerase</fullName>
    </alternativeName>
    <alternativeName>
        <fullName evidence="7">Uronic isomerase</fullName>
    </alternativeName>
</protein>
<gene>
    <name evidence="7" type="primary">uxaC</name>
    <name evidence="8" type="ORF">CSA56_14680</name>
</gene>
<dbReference type="GO" id="GO:0008880">
    <property type="term" value="F:glucuronate isomerase activity"/>
    <property type="evidence" value="ECO:0007669"/>
    <property type="project" value="UniProtKB-UniRule"/>
</dbReference>
<evidence type="ECO:0000256" key="1">
    <source>
        <dbReference type="ARBA" id="ARBA00001165"/>
    </source>
</evidence>